<dbReference type="Proteomes" id="UP000277811">
    <property type="component" value="Unassembled WGS sequence"/>
</dbReference>
<gene>
    <name evidence="1" type="ORF">LUCI_4523</name>
</gene>
<dbReference type="AlphaFoldDB" id="A0A498RGK9"/>
<dbReference type="RefSeq" id="WP_122630044.1">
    <property type="nucleotide sequence ID" value="NZ_UPPP01000114.1"/>
</dbReference>
<sequence>MGKVFVEVVAVHDTEGKIRPLSLKWEDGRVFEIDRVLDARQAASLKGGGCGMRYTCWIGRREFFLFCDEGRWFVEKNKT</sequence>
<organism evidence="1 2">
    <name type="scientific">Lucifera butyrica</name>
    <dbReference type="NCBI Taxonomy" id="1351585"/>
    <lineage>
        <taxon>Bacteria</taxon>
        <taxon>Bacillati</taxon>
        <taxon>Bacillota</taxon>
        <taxon>Negativicutes</taxon>
        <taxon>Veillonellales</taxon>
        <taxon>Veillonellaceae</taxon>
        <taxon>Lucifera</taxon>
    </lineage>
</organism>
<reference evidence="1 2" key="1">
    <citation type="submission" date="2018-06" db="EMBL/GenBank/DDBJ databases">
        <authorList>
            <person name="Strepis N."/>
        </authorList>
    </citation>
    <scope>NUCLEOTIDE SEQUENCE [LARGE SCALE GENOMIC DNA]</scope>
    <source>
        <strain evidence="1">LUCI</strain>
    </source>
</reference>
<name>A0A498RGK9_9FIRM</name>
<dbReference type="OrthoDB" id="1683857at2"/>
<protein>
    <submittedName>
        <fullName evidence="1">Uncharacterized protein</fullName>
    </submittedName>
</protein>
<accession>A0A498RGK9</accession>
<keyword evidence="2" id="KW-1185">Reference proteome</keyword>
<proteinExistence type="predicted"/>
<dbReference type="EMBL" id="UPPP01000114">
    <property type="protein sequence ID" value="VBB09233.1"/>
    <property type="molecule type" value="Genomic_DNA"/>
</dbReference>
<evidence type="ECO:0000313" key="2">
    <source>
        <dbReference type="Proteomes" id="UP000277811"/>
    </source>
</evidence>
<evidence type="ECO:0000313" key="1">
    <source>
        <dbReference type="EMBL" id="VBB09233.1"/>
    </source>
</evidence>